<keyword evidence="3" id="KW-0802">TPR repeat</keyword>
<keyword evidence="2" id="KW-0804">Transcription</keyword>
<reference evidence="7 8" key="1">
    <citation type="submission" date="2020-07" db="EMBL/GenBank/DDBJ databases">
        <title>Description of Kordia aestuariivivens sp. nov., isolated from a tidal flat.</title>
        <authorList>
            <person name="Park S."/>
            <person name="Yoon J.-H."/>
        </authorList>
    </citation>
    <scope>NUCLEOTIDE SEQUENCE [LARGE SCALE GENOMIC DNA]</scope>
    <source>
        <strain evidence="7 8">YSTF-M3</strain>
    </source>
</reference>
<sequence>MSIHLFKKIGVQFLCMSIYCFTIIVVAQDQDATVQVDIPAFEKSLEEKSFDQLLDAFYASKELDSTKAATIIGYLKRHFLNSKDENEVAGTYLTIATWQQKNDSLKLAMANLDIAIAKATKLNNKNLLYQAYNKKASYWFVNGENEKALDNFLPALEFAEQTNNLNRQIATSNNIILINIQAKNNLGAVALYLDNLKKIESSNNQAFKNTKLRIYQGLTKAYINLDKYEDAALYCNLGLEMSKQINSIAFQGYFRVFLGEIASNNGRYKEAHDLFNKAEELINKAGGDKIMDIFLKLYVGKTYALENKHKEAIDELLKGEQLLEGNDVSFLSIQELYVNLAKSYLALDNIQESTKYFEKAHDIYAKNEKARAIINSRITQVTYSKFKKQIDALQKKSEQTKYIYAIGITFLFFVIIGLILYNKKQQRKNKNLFNDLMLQLEEKRQQEKLRQQKLQQEKETSNLKETISEKREAIEEDVAQTETKVQLTEIDSKDAAILKKLTEFEQKEQFLSKESTLVEVAKKIHTNTTYLSKVINTHKEKSFTAYITDLRVDYAIERLSHDRKFRSFTIGAIAQEIGFKRSESFSKAFKVKTGLYPSYFIKEVEKQ</sequence>
<dbReference type="InterPro" id="IPR018060">
    <property type="entry name" value="HTH_AraC"/>
</dbReference>
<dbReference type="Pfam" id="PF13181">
    <property type="entry name" value="TPR_8"/>
    <property type="match status" value="1"/>
</dbReference>
<keyword evidence="5" id="KW-0812">Transmembrane</keyword>
<keyword evidence="1" id="KW-0805">Transcription regulation</keyword>
<evidence type="ECO:0000256" key="1">
    <source>
        <dbReference type="ARBA" id="ARBA00023015"/>
    </source>
</evidence>
<feature type="coiled-coil region" evidence="4">
    <location>
        <begin position="423"/>
        <end position="491"/>
    </location>
</feature>
<organism evidence="7 8">
    <name type="scientific">Kordia aestuariivivens</name>
    <dbReference type="NCBI Taxonomy" id="2759037"/>
    <lineage>
        <taxon>Bacteria</taxon>
        <taxon>Pseudomonadati</taxon>
        <taxon>Bacteroidota</taxon>
        <taxon>Flavobacteriia</taxon>
        <taxon>Flavobacteriales</taxon>
        <taxon>Flavobacteriaceae</taxon>
        <taxon>Kordia</taxon>
    </lineage>
</organism>
<feature type="repeat" description="TPR" evidence="3">
    <location>
        <begin position="334"/>
        <end position="367"/>
    </location>
</feature>
<gene>
    <name evidence="7" type="ORF">H2O64_15125</name>
</gene>
<dbReference type="Gene3D" id="1.25.40.10">
    <property type="entry name" value="Tetratricopeptide repeat domain"/>
    <property type="match status" value="2"/>
</dbReference>
<evidence type="ECO:0000256" key="2">
    <source>
        <dbReference type="ARBA" id="ARBA00023163"/>
    </source>
</evidence>
<dbReference type="PROSITE" id="PS01124">
    <property type="entry name" value="HTH_ARAC_FAMILY_2"/>
    <property type="match status" value="1"/>
</dbReference>
<comment type="caution">
    <text evidence="7">The sequence shown here is derived from an EMBL/GenBank/DDBJ whole genome shotgun (WGS) entry which is preliminary data.</text>
</comment>
<dbReference type="Gene3D" id="1.10.10.60">
    <property type="entry name" value="Homeodomain-like"/>
    <property type="match status" value="2"/>
</dbReference>
<evidence type="ECO:0000313" key="7">
    <source>
        <dbReference type="EMBL" id="MBC8756008.1"/>
    </source>
</evidence>
<dbReference type="SUPFAM" id="SSF46689">
    <property type="entry name" value="Homeodomain-like"/>
    <property type="match status" value="1"/>
</dbReference>
<keyword evidence="8" id="KW-1185">Reference proteome</keyword>
<dbReference type="SUPFAM" id="SSF48452">
    <property type="entry name" value="TPR-like"/>
    <property type="match status" value="2"/>
</dbReference>
<evidence type="ECO:0000259" key="6">
    <source>
        <dbReference type="PROSITE" id="PS01124"/>
    </source>
</evidence>
<dbReference type="EMBL" id="JACGWS010000009">
    <property type="protein sequence ID" value="MBC8756008.1"/>
    <property type="molecule type" value="Genomic_DNA"/>
</dbReference>
<dbReference type="PROSITE" id="PS50005">
    <property type="entry name" value="TPR"/>
    <property type="match status" value="1"/>
</dbReference>
<dbReference type="InterPro" id="IPR011990">
    <property type="entry name" value="TPR-like_helical_dom_sf"/>
</dbReference>
<keyword evidence="4" id="KW-0175">Coiled coil</keyword>
<evidence type="ECO:0000313" key="8">
    <source>
        <dbReference type="Proteomes" id="UP000619238"/>
    </source>
</evidence>
<dbReference type="InterPro" id="IPR019734">
    <property type="entry name" value="TPR_rpt"/>
</dbReference>
<dbReference type="SMART" id="SM00342">
    <property type="entry name" value="HTH_ARAC"/>
    <property type="match status" value="1"/>
</dbReference>
<feature type="transmembrane region" description="Helical" evidence="5">
    <location>
        <begin position="402"/>
        <end position="421"/>
    </location>
</feature>
<evidence type="ECO:0000256" key="3">
    <source>
        <dbReference type="PROSITE-ProRule" id="PRU00339"/>
    </source>
</evidence>
<dbReference type="InterPro" id="IPR009057">
    <property type="entry name" value="Homeodomain-like_sf"/>
</dbReference>
<accession>A0ABR7QC85</accession>
<keyword evidence="5" id="KW-0472">Membrane</keyword>
<protein>
    <submittedName>
        <fullName evidence="7">Helix-turn-helix domain-containing protein</fullName>
    </submittedName>
</protein>
<feature type="domain" description="HTH araC/xylS-type" evidence="6">
    <location>
        <begin position="508"/>
        <end position="603"/>
    </location>
</feature>
<proteinExistence type="predicted"/>
<dbReference type="SMART" id="SM00028">
    <property type="entry name" value="TPR"/>
    <property type="match status" value="5"/>
</dbReference>
<evidence type="ECO:0000256" key="5">
    <source>
        <dbReference type="SAM" id="Phobius"/>
    </source>
</evidence>
<dbReference type="Proteomes" id="UP000619238">
    <property type="component" value="Unassembled WGS sequence"/>
</dbReference>
<name>A0ABR7QC85_9FLAO</name>
<keyword evidence="5" id="KW-1133">Transmembrane helix</keyword>
<evidence type="ECO:0000256" key="4">
    <source>
        <dbReference type="SAM" id="Coils"/>
    </source>
</evidence>
<dbReference type="RefSeq" id="WP_187563050.1">
    <property type="nucleotide sequence ID" value="NZ_JACGWS010000009.1"/>
</dbReference>
<dbReference type="Pfam" id="PF12833">
    <property type="entry name" value="HTH_18"/>
    <property type="match status" value="1"/>
</dbReference>